<keyword evidence="2" id="KW-1185">Reference proteome</keyword>
<dbReference type="Proteomes" id="UP000003250">
    <property type="component" value="Unassembled WGS sequence"/>
</dbReference>
<evidence type="ECO:0000313" key="1">
    <source>
        <dbReference type="EMBL" id="EHK54653.1"/>
    </source>
</evidence>
<protein>
    <submittedName>
        <fullName evidence="1">Uncharacterized protein</fullName>
    </submittedName>
</protein>
<dbReference type="EMBL" id="AHAM01000204">
    <property type="protein sequence ID" value="EHK54653.1"/>
    <property type="molecule type" value="Genomic_DNA"/>
</dbReference>
<sequence length="70" mass="7620">MEIQVGMLRADMVEETPRDRAPDAGIETLDRIEVDGVANIFVAGMPHGFMLGKALTSDDEGLRFITPQCA</sequence>
<name>H0HX56_9HYPH</name>
<proteinExistence type="predicted"/>
<organism evidence="1 2">
    <name type="scientific">Mesorhizobium alhagi CCNWXJ12-2</name>
    <dbReference type="NCBI Taxonomy" id="1107882"/>
    <lineage>
        <taxon>Bacteria</taxon>
        <taxon>Pseudomonadati</taxon>
        <taxon>Pseudomonadota</taxon>
        <taxon>Alphaproteobacteria</taxon>
        <taxon>Hyphomicrobiales</taxon>
        <taxon>Phyllobacteriaceae</taxon>
        <taxon>Allomesorhizobium</taxon>
    </lineage>
</organism>
<gene>
    <name evidence="1" type="ORF">MAXJ12_23877</name>
</gene>
<accession>H0HX56</accession>
<dbReference type="AlphaFoldDB" id="H0HX56"/>
<evidence type="ECO:0000313" key="2">
    <source>
        <dbReference type="Proteomes" id="UP000003250"/>
    </source>
</evidence>
<reference evidence="1 2" key="1">
    <citation type="journal article" date="2012" name="J. Bacteriol.">
        <title>Draft Genome Sequence of Mesorhizobium alhagi CCNWXJ12-2T, a Novel Salt-Resistant Species Isolated from the Desert of Northwestern China.</title>
        <authorList>
            <person name="Zhou M."/>
            <person name="Chen W."/>
            <person name="Chen H."/>
            <person name="Wei G."/>
        </authorList>
    </citation>
    <scope>NUCLEOTIDE SEQUENCE [LARGE SCALE GENOMIC DNA]</scope>
    <source>
        <strain evidence="1 2">CCNWXJ12-2</strain>
    </source>
</reference>